<reference evidence="2 3" key="1">
    <citation type="journal article" date="2017" name="Curr. Biol.">
        <title>The Evolution of Venom by Co-option of Single-Copy Genes.</title>
        <authorList>
            <person name="Martinson E.O."/>
            <person name="Mrinalini"/>
            <person name="Kelkar Y.D."/>
            <person name="Chang C.H."/>
            <person name="Werren J.H."/>
        </authorList>
    </citation>
    <scope>NUCLEOTIDE SEQUENCE [LARGE SCALE GENOMIC DNA]</scope>
    <source>
        <strain evidence="2 3">Alberta</strain>
        <tissue evidence="2">Whole body</tissue>
    </source>
</reference>
<sequence>MRQKQPKSCPEPKLTWTARIPKQNQPSSPKHKDNLKTMFTSSIDPYDKPLNWWEQPHVKYAFSCPTVRSRLELLMGSNVVRLTDRKYMLRLMSRIRQEHESQQEARIQDRQTRELMRTKKMILNRFIPVQEAPSEIRQYPLFQLYLYCDAIIEQRRRKRVAKKVKISKSLYRLLYPEKITDEAAIATTEEEVASEEDKLEPMKEAAVDDATETVPVTREELEAAAKEKELAEDVENGYAFSREEYENLHYEAENVKKLKETRMRCLLLFLVALLKVGTLKTETIDFTRKNGRMDVIFPLGQGKAGKEVALSPSEKQDFEPMMQRDWDEPDFKFSPNGETSLRKIVNVDDAVDEYEDNEFPDDQFKSIEQLDDAQAARLSNYLIKFLQRPGVWETPLILVKDTPDNLEGRAYPVELDGLQGIAKRSRYYRRYPWKRQNSRSYNNMDYDPYNPCNPTKIELFRLLEALHDARQGNKSRYVNFCNRKRPASAVYTNIRFLGRRRK</sequence>
<keyword evidence="3" id="KW-1185">Reference proteome</keyword>
<evidence type="ECO:0000313" key="3">
    <source>
        <dbReference type="Proteomes" id="UP000215335"/>
    </source>
</evidence>
<feature type="region of interest" description="Disordered" evidence="1">
    <location>
        <begin position="1"/>
        <end position="35"/>
    </location>
</feature>
<dbReference type="EMBL" id="NNAY01002573">
    <property type="protein sequence ID" value="OXU21022.1"/>
    <property type="molecule type" value="Genomic_DNA"/>
</dbReference>
<accession>A0A232ERR1</accession>
<comment type="caution">
    <text evidence="2">The sequence shown here is derived from an EMBL/GenBank/DDBJ whole genome shotgun (WGS) entry which is preliminary data.</text>
</comment>
<proteinExistence type="predicted"/>
<organism evidence="2 3">
    <name type="scientific">Trichomalopsis sarcophagae</name>
    <dbReference type="NCBI Taxonomy" id="543379"/>
    <lineage>
        <taxon>Eukaryota</taxon>
        <taxon>Metazoa</taxon>
        <taxon>Ecdysozoa</taxon>
        <taxon>Arthropoda</taxon>
        <taxon>Hexapoda</taxon>
        <taxon>Insecta</taxon>
        <taxon>Pterygota</taxon>
        <taxon>Neoptera</taxon>
        <taxon>Endopterygota</taxon>
        <taxon>Hymenoptera</taxon>
        <taxon>Apocrita</taxon>
        <taxon>Proctotrupomorpha</taxon>
        <taxon>Chalcidoidea</taxon>
        <taxon>Pteromalidae</taxon>
        <taxon>Pteromalinae</taxon>
        <taxon>Trichomalopsis</taxon>
    </lineage>
</organism>
<evidence type="ECO:0000256" key="1">
    <source>
        <dbReference type="SAM" id="MobiDB-lite"/>
    </source>
</evidence>
<evidence type="ECO:0000313" key="2">
    <source>
        <dbReference type="EMBL" id="OXU21022.1"/>
    </source>
</evidence>
<dbReference type="Proteomes" id="UP000215335">
    <property type="component" value="Unassembled WGS sequence"/>
</dbReference>
<dbReference type="AlphaFoldDB" id="A0A232ERR1"/>
<dbReference type="OrthoDB" id="8192724at2759"/>
<protein>
    <submittedName>
        <fullName evidence="2">Uncharacterized protein</fullName>
    </submittedName>
</protein>
<gene>
    <name evidence="2" type="ORF">TSAR_011369</name>
</gene>
<name>A0A232ERR1_9HYME</name>